<evidence type="ECO:0000313" key="7">
    <source>
        <dbReference type="EMBL" id="AWI03200.1"/>
    </source>
</evidence>
<evidence type="ECO:0000256" key="3">
    <source>
        <dbReference type="ARBA" id="ARBA00022692"/>
    </source>
</evidence>
<accession>A0A2U8DKA4</accession>
<keyword evidence="8" id="KW-1185">Reference proteome</keyword>
<organism evidence="7 8">
    <name type="scientific">Clostridium drakei</name>
    <dbReference type="NCBI Taxonomy" id="332101"/>
    <lineage>
        <taxon>Bacteria</taxon>
        <taxon>Bacillati</taxon>
        <taxon>Bacillota</taxon>
        <taxon>Clostridia</taxon>
        <taxon>Eubacteriales</taxon>
        <taxon>Clostridiaceae</taxon>
        <taxon>Clostridium</taxon>
    </lineage>
</organism>
<proteinExistence type="predicted"/>
<dbReference type="RefSeq" id="WP_032078505.1">
    <property type="nucleotide sequence ID" value="NZ_CP020953.1"/>
</dbReference>
<keyword evidence="5 6" id="KW-0472">Membrane</keyword>
<reference evidence="8" key="1">
    <citation type="submission" date="2017-04" db="EMBL/GenBank/DDBJ databases">
        <authorList>
            <person name="Song Y."/>
            <person name="Cho B.-K."/>
        </authorList>
    </citation>
    <scope>NUCLEOTIDE SEQUENCE [LARGE SCALE GENOMIC DNA]</scope>
    <source>
        <strain evidence="8">SL1</strain>
    </source>
</reference>
<dbReference type="EMBL" id="CP020953">
    <property type="protein sequence ID" value="AWI03200.1"/>
    <property type="molecule type" value="Genomic_DNA"/>
</dbReference>
<feature type="transmembrane region" description="Helical" evidence="6">
    <location>
        <begin position="334"/>
        <end position="352"/>
    </location>
</feature>
<keyword evidence="3 6" id="KW-0812">Transmembrane</keyword>
<keyword evidence="2" id="KW-1003">Cell membrane</keyword>
<name>A0A2U8DKA4_9CLOT</name>
<dbReference type="Proteomes" id="UP000244910">
    <property type="component" value="Chromosome"/>
</dbReference>
<sequence length="465" mass="49277">MGNEQGVGSSNEGKLKRELGLAAATAIVVGNIIGSGIFMAPASLARASNPKTAILAWTITAIGSLLIALSFGNMGAAMPKTGGPIVYTRAAFGDFAGFLIAWTYWIATWVGNATIITAFMSYFVYFVPQANTPIIAFLVTSAVLWIFTIINILGVKNAGIIGIVSTILKVLALVVFIVIAAVHFNPNFLNTVAKPELSGMGSLSGAIAIALWSFVGLESATVPAGEIKDPEKNIRKSTIYGTLISAVIYILISVVAMGAIDQASLAKSDAPLADIINTVTGGSWGGAFIAMGAIISTLGGTSGWIMTTARGAFAAGEDRLFPKIFAKIHPKYNTPAAALIISGICANILLVMNYVGTLRSAFDFMMLLATLAFLPAYTFTTAAEIVLLSKHSKDFNFWNFLKSSFITLVALIYSIYAIYGTGAETVMYGFLLLLMGIPIYVYMMLQNNKEDKSVDKLRESAGLDI</sequence>
<feature type="transmembrane region" description="Helical" evidence="6">
    <location>
        <begin position="425"/>
        <end position="445"/>
    </location>
</feature>
<dbReference type="PIRSF" id="PIRSF006060">
    <property type="entry name" value="AA_transporter"/>
    <property type="match status" value="1"/>
</dbReference>
<evidence type="ECO:0000256" key="2">
    <source>
        <dbReference type="ARBA" id="ARBA00022475"/>
    </source>
</evidence>
<feature type="transmembrane region" description="Helical" evidence="6">
    <location>
        <begin position="238"/>
        <end position="260"/>
    </location>
</feature>
<dbReference type="GO" id="GO:0022857">
    <property type="term" value="F:transmembrane transporter activity"/>
    <property type="evidence" value="ECO:0007669"/>
    <property type="project" value="InterPro"/>
</dbReference>
<dbReference type="GO" id="GO:0005886">
    <property type="term" value="C:plasma membrane"/>
    <property type="evidence" value="ECO:0007669"/>
    <property type="project" value="UniProtKB-SubCell"/>
</dbReference>
<dbReference type="Gene3D" id="1.20.1740.10">
    <property type="entry name" value="Amino acid/polyamine transporter I"/>
    <property type="match status" value="1"/>
</dbReference>
<dbReference type="KEGG" id="cdrk:B9W14_01375"/>
<dbReference type="PANTHER" id="PTHR42770:SF18">
    <property type="entry name" value="ARGININE_AGMATINE ANTIPORTER"/>
    <property type="match status" value="1"/>
</dbReference>
<evidence type="ECO:0000256" key="5">
    <source>
        <dbReference type="ARBA" id="ARBA00023136"/>
    </source>
</evidence>
<keyword evidence="4 6" id="KW-1133">Transmembrane helix</keyword>
<evidence type="ECO:0000256" key="1">
    <source>
        <dbReference type="ARBA" id="ARBA00004651"/>
    </source>
</evidence>
<dbReference type="AlphaFoldDB" id="A0A2U8DKA4"/>
<feature type="transmembrane region" description="Helical" evidence="6">
    <location>
        <begin position="364"/>
        <end position="388"/>
    </location>
</feature>
<gene>
    <name evidence="7" type="ORF">B9W14_01375</name>
</gene>
<comment type="subcellular location">
    <subcellularLocation>
        <location evidence="1">Cell membrane</location>
        <topology evidence="1">Multi-pass membrane protein</topology>
    </subcellularLocation>
</comment>
<evidence type="ECO:0000256" key="4">
    <source>
        <dbReference type="ARBA" id="ARBA00022989"/>
    </source>
</evidence>
<evidence type="ECO:0000313" key="8">
    <source>
        <dbReference type="Proteomes" id="UP000244910"/>
    </source>
</evidence>
<feature type="transmembrane region" description="Helical" evidence="6">
    <location>
        <begin position="20"/>
        <end position="40"/>
    </location>
</feature>
<dbReference type="Pfam" id="PF13520">
    <property type="entry name" value="AA_permease_2"/>
    <property type="match status" value="1"/>
</dbReference>
<feature type="transmembrane region" description="Helical" evidence="6">
    <location>
        <begin position="197"/>
        <end position="217"/>
    </location>
</feature>
<dbReference type="PANTHER" id="PTHR42770">
    <property type="entry name" value="AMINO ACID TRANSPORTER-RELATED"/>
    <property type="match status" value="1"/>
</dbReference>
<dbReference type="OrthoDB" id="178667at2"/>
<feature type="transmembrane region" description="Helical" evidence="6">
    <location>
        <begin position="400"/>
        <end position="419"/>
    </location>
</feature>
<feature type="transmembrane region" description="Helical" evidence="6">
    <location>
        <begin position="160"/>
        <end position="185"/>
    </location>
</feature>
<dbReference type="InterPro" id="IPR050367">
    <property type="entry name" value="APC_superfamily"/>
</dbReference>
<feature type="transmembrane region" description="Helical" evidence="6">
    <location>
        <begin position="287"/>
        <end position="313"/>
    </location>
</feature>
<evidence type="ECO:0000256" key="6">
    <source>
        <dbReference type="SAM" id="Phobius"/>
    </source>
</evidence>
<dbReference type="InterPro" id="IPR002293">
    <property type="entry name" value="AA/rel_permease1"/>
</dbReference>
<protein>
    <submittedName>
        <fullName evidence="7">Amino acid permease</fullName>
    </submittedName>
</protein>
<feature type="transmembrane region" description="Helical" evidence="6">
    <location>
        <begin position="52"/>
        <end position="72"/>
    </location>
</feature>
<feature type="transmembrane region" description="Helical" evidence="6">
    <location>
        <begin position="134"/>
        <end position="153"/>
    </location>
</feature>